<evidence type="ECO:0000259" key="1">
    <source>
        <dbReference type="Pfam" id="PF01370"/>
    </source>
</evidence>
<dbReference type="InterPro" id="IPR013549">
    <property type="entry name" value="DUF1731"/>
</dbReference>
<dbReference type="InterPro" id="IPR010099">
    <property type="entry name" value="SDR39U1"/>
</dbReference>
<name>A0A382C3F5_9ZZZZ</name>
<reference evidence="3" key="1">
    <citation type="submission" date="2018-05" db="EMBL/GenBank/DDBJ databases">
        <authorList>
            <person name="Lanie J.A."/>
            <person name="Ng W.-L."/>
            <person name="Kazmierczak K.M."/>
            <person name="Andrzejewski T.M."/>
            <person name="Davidsen T.M."/>
            <person name="Wayne K.J."/>
            <person name="Tettelin H."/>
            <person name="Glass J.I."/>
            <person name="Rusch D."/>
            <person name="Podicherti R."/>
            <person name="Tsui H.-C.T."/>
            <person name="Winkler M.E."/>
        </authorList>
    </citation>
    <scope>NUCLEOTIDE SEQUENCE</scope>
</reference>
<dbReference type="InterPro" id="IPR001509">
    <property type="entry name" value="Epimerase_deHydtase"/>
</dbReference>
<dbReference type="AlphaFoldDB" id="A0A382C3F5"/>
<dbReference type="PANTHER" id="PTHR11092:SF0">
    <property type="entry name" value="EPIMERASE FAMILY PROTEIN SDR39U1"/>
    <property type="match status" value="1"/>
</dbReference>
<dbReference type="Pfam" id="PF01370">
    <property type="entry name" value="Epimerase"/>
    <property type="match status" value="1"/>
</dbReference>
<evidence type="ECO:0000259" key="2">
    <source>
        <dbReference type="Pfam" id="PF08338"/>
    </source>
</evidence>
<dbReference type="Gene3D" id="3.30.530.20">
    <property type="match status" value="1"/>
</dbReference>
<gene>
    <name evidence="3" type="ORF">METZ01_LOCUS173470</name>
</gene>
<sequence>MSISRSDSLIFAMHIFITGSTGFIGRFTTSYLQGRGHTITVLVRNPHRANDLLGQGIEIIPSSVSLTELTRRFETTDVVVNLAGSPIATRWNRKRKQEIRDSRIGITKFLVDAINNCQNPPQLLISASAVGYYGNPGKPGVDESSEKGDGFLSDLSAQWESTAMNVQNNRTRICLLRIGIVIGREGGILKTLTPLFETHLGHYIASDPIMPWIHISDLVKIIGFCITNTSLSGPVNCTAPTPVTNKEFATALKGFVRSKFLLRIPNLLLKPVLGEASTVLTNSQNVLPMVLNKNSFDFDFPTIRQALDAEFNQKAIIIENNSSATDVETDSLRDKYSVNRNGQYKLTSTMTLTGTPKSLFNFFSSPLNLGGLTPQWMNFQILDIPKHISEGSIIKYRIGLGPFKLSWTTIIVSWNPNKSFIDLQERGPYSFWWHEHILNQKTTNSLVMIDRVIYRIPGGIFGRLIHRLFIKKTLLRIFRFRAQSIKLRF</sequence>
<dbReference type="CDD" id="cd07820">
    <property type="entry name" value="SRPBCC_3"/>
    <property type="match status" value="1"/>
</dbReference>
<feature type="domain" description="NAD-dependent epimerase/dehydratase" evidence="1">
    <location>
        <begin position="15"/>
        <end position="228"/>
    </location>
</feature>
<evidence type="ECO:0000313" key="3">
    <source>
        <dbReference type="EMBL" id="SVB20616.1"/>
    </source>
</evidence>
<dbReference type="SUPFAM" id="SSF51735">
    <property type="entry name" value="NAD(P)-binding Rossmann-fold domains"/>
    <property type="match status" value="1"/>
</dbReference>
<proteinExistence type="predicted"/>
<evidence type="ECO:0008006" key="4">
    <source>
        <dbReference type="Google" id="ProtNLM"/>
    </source>
</evidence>
<protein>
    <recommendedName>
        <fullName evidence="4">NAD-dependent epimerase/dehydratase domain-containing protein</fullName>
    </recommendedName>
</protein>
<dbReference type="Gene3D" id="3.40.50.720">
    <property type="entry name" value="NAD(P)-binding Rossmann-like Domain"/>
    <property type="match status" value="1"/>
</dbReference>
<organism evidence="3">
    <name type="scientific">marine metagenome</name>
    <dbReference type="NCBI Taxonomy" id="408172"/>
    <lineage>
        <taxon>unclassified sequences</taxon>
        <taxon>metagenomes</taxon>
        <taxon>ecological metagenomes</taxon>
    </lineage>
</organism>
<dbReference type="EMBL" id="UINC01032633">
    <property type="protein sequence ID" value="SVB20616.1"/>
    <property type="molecule type" value="Genomic_DNA"/>
</dbReference>
<dbReference type="SUPFAM" id="SSF55961">
    <property type="entry name" value="Bet v1-like"/>
    <property type="match status" value="1"/>
</dbReference>
<dbReference type="Pfam" id="PF08338">
    <property type="entry name" value="DUF1731"/>
    <property type="match status" value="1"/>
</dbReference>
<feature type="domain" description="DUF1731" evidence="2">
    <location>
        <begin position="264"/>
        <end position="309"/>
    </location>
</feature>
<dbReference type="InterPro" id="IPR023393">
    <property type="entry name" value="START-like_dom_sf"/>
</dbReference>
<accession>A0A382C3F5</accession>
<dbReference type="PANTHER" id="PTHR11092">
    <property type="entry name" value="SUGAR NUCLEOTIDE EPIMERASE RELATED"/>
    <property type="match status" value="1"/>
</dbReference>
<dbReference type="NCBIfam" id="TIGR01777">
    <property type="entry name" value="yfcH"/>
    <property type="match status" value="1"/>
</dbReference>
<dbReference type="InterPro" id="IPR036291">
    <property type="entry name" value="NAD(P)-bd_dom_sf"/>
</dbReference>